<dbReference type="SUPFAM" id="SSF53850">
    <property type="entry name" value="Periplasmic binding protein-like II"/>
    <property type="match status" value="1"/>
</dbReference>
<organism evidence="2 3">
    <name type="scientific">Nocardia terpenica</name>
    <dbReference type="NCBI Taxonomy" id="455432"/>
    <lineage>
        <taxon>Bacteria</taxon>
        <taxon>Bacillati</taxon>
        <taxon>Actinomycetota</taxon>
        <taxon>Actinomycetes</taxon>
        <taxon>Mycobacteriales</taxon>
        <taxon>Nocardiaceae</taxon>
        <taxon>Nocardia</taxon>
    </lineage>
</organism>
<evidence type="ECO:0000313" key="3">
    <source>
        <dbReference type="Proteomes" id="UP000500953"/>
    </source>
</evidence>
<dbReference type="Gene3D" id="3.40.190.10">
    <property type="entry name" value="Periplasmic binding protein-like II"/>
    <property type="match status" value="2"/>
</dbReference>
<gene>
    <name evidence="2" type="ORF">F6W96_33270</name>
</gene>
<evidence type="ECO:0000259" key="1">
    <source>
        <dbReference type="Pfam" id="PF04069"/>
    </source>
</evidence>
<name>A0A6G9ZAK4_9NOCA</name>
<protein>
    <submittedName>
        <fullName evidence="2">Transporter</fullName>
    </submittedName>
</protein>
<dbReference type="EMBL" id="CP046173">
    <property type="protein sequence ID" value="QIS22484.1"/>
    <property type="molecule type" value="Genomic_DNA"/>
</dbReference>
<dbReference type="PROSITE" id="PS51257">
    <property type="entry name" value="PROKAR_LIPOPROTEIN"/>
    <property type="match status" value="1"/>
</dbReference>
<dbReference type="InterPro" id="IPR007210">
    <property type="entry name" value="ABC_Gly_betaine_transp_sub-bd"/>
</dbReference>
<reference evidence="2 3" key="1">
    <citation type="journal article" date="2019" name="ACS Chem. Biol.">
        <title>Identification and Mobilization of a Cryptic Antibiotic Biosynthesis Gene Locus from a Human-Pathogenic Nocardia Isolate.</title>
        <authorList>
            <person name="Herisse M."/>
            <person name="Ishida K."/>
            <person name="Porter J.L."/>
            <person name="Howden B."/>
            <person name="Hertweck C."/>
            <person name="Stinear T.P."/>
            <person name="Pidot S.J."/>
        </authorList>
    </citation>
    <scope>NUCLEOTIDE SEQUENCE [LARGE SCALE GENOMIC DNA]</scope>
    <source>
        <strain evidence="2 3">AUSMDU00012715</strain>
    </source>
</reference>
<dbReference type="Pfam" id="PF04069">
    <property type="entry name" value="OpuAC"/>
    <property type="match status" value="1"/>
</dbReference>
<feature type="domain" description="ABC-type glycine betaine transport system substrate-binding" evidence="1">
    <location>
        <begin position="271"/>
        <end position="370"/>
    </location>
</feature>
<dbReference type="GO" id="GO:0022857">
    <property type="term" value="F:transmembrane transporter activity"/>
    <property type="evidence" value="ECO:0007669"/>
    <property type="project" value="InterPro"/>
</dbReference>
<sequence>MRVRGGHLLAVHTCSRVSFLLSIGSGCRRMELTGSMRATARALVAAMAATLAVSCSGGGESPTIRVGAGNSAQSDLIARIYAQALARTGAHTAVVAHVGQRAEYLAALDADRVGLVGDDSGDLLTVLDSTATARLPDKNAADAAVAKVIAAENAAAATEAPNGRTGLSAVQQPPNVADALSRALPEGLSTSDIADGTDLRPAFVLARAQADRYPGALPDLAPHCADLTVGIATGSELDPLRPAPDPQRDVLTPLREEYHCDITHYTIYPGDSELRKALADGRIQAGVLTAPAALLPGGPGDLVPVADPSYAFRAHNIVPLFRKGALTGTQIKKLNYVAGELTTADLADLIGKVRDEHAAPDDLARGWLDEHNL</sequence>
<proteinExistence type="predicted"/>
<dbReference type="GO" id="GO:0043190">
    <property type="term" value="C:ATP-binding cassette (ABC) transporter complex"/>
    <property type="evidence" value="ECO:0007669"/>
    <property type="project" value="InterPro"/>
</dbReference>
<dbReference type="Proteomes" id="UP000500953">
    <property type="component" value="Chromosome"/>
</dbReference>
<evidence type="ECO:0000313" key="2">
    <source>
        <dbReference type="EMBL" id="QIS22484.1"/>
    </source>
</evidence>
<dbReference type="AlphaFoldDB" id="A0A6G9ZAK4"/>
<accession>A0A6G9ZAK4</accession>